<reference evidence="10" key="1">
    <citation type="journal article" date="2017" name="Int. J. Syst. Evol. Microbiol.">
        <title>Notoacmeibacter marinus gen. nov., sp. nov., isolated from the gut of a limpet and proposal of Notoacmeibacteraceae fam. nov. in the order Rhizobiales of the class Alphaproteobacteria.</title>
        <authorList>
            <person name="Huang Z."/>
            <person name="Guo F."/>
            <person name="Lai Q."/>
        </authorList>
    </citation>
    <scope>NUCLEOTIDE SEQUENCE [LARGE SCALE GENOMIC DNA]</scope>
    <source>
        <strain evidence="10">XMTR2A4</strain>
    </source>
</reference>
<evidence type="ECO:0000256" key="4">
    <source>
        <dbReference type="ARBA" id="ARBA00022737"/>
    </source>
</evidence>
<dbReference type="Proteomes" id="UP000215405">
    <property type="component" value="Unassembled WGS sequence"/>
</dbReference>
<dbReference type="InterPro" id="IPR011004">
    <property type="entry name" value="Trimer_LpxA-like_sf"/>
</dbReference>
<dbReference type="PANTHER" id="PTHR43378">
    <property type="entry name" value="UDP-3-O-ACYLGLUCOSAMINE N-ACYLTRANSFERASE"/>
    <property type="match status" value="1"/>
</dbReference>
<dbReference type="RefSeq" id="WP_094077009.1">
    <property type="nucleotide sequence ID" value="NZ_NBYO01000002.1"/>
</dbReference>
<keyword evidence="1 7" id="KW-0444">Lipid biosynthesis</keyword>
<dbReference type="Gene3D" id="3.40.1390.10">
    <property type="entry name" value="MurE/MurF, N-terminal domain"/>
    <property type="match status" value="1"/>
</dbReference>
<evidence type="ECO:0000259" key="8">
    <source>
        <dbReference type="Pfam" id="PF04613"/>
    </source>
</evidence>
<comment type="function">
    <text evidence="7">Catalyzes the N-acylation of UDP-3-O-acylglucosamine using 3-hydroxyacyl-ACP as the acyl donor. Is involved in the biosynthesis of lipid A, a phosphorylated glycolipid that anchors the lipopolysaccharide to the outer membrane of the cell.</text>
</comment>
<evidence type="ECO:0000256" key="3">
    <source>
        <dbReference type="ARBA" id="ARBA00022679"/>
    </source>
</evidence>
<dbReference type="Pfam" id="PF00132">
    <property type="entry name" value="Hexapep"/>
    <property type="match status" value="3"/>
</dbReference>
<dbReference type="InterPro" id="IPR020573">
    <property type="entry name" value="UDP_GlcNAc_AcTrfase_non-rep"/>
</dbReference>
<keyword evidence="5 7" id="KW-0443">Lipid metabolism</keyword>
<dbReference type="EC" id="2.3.1.191" evidence="7"/>
<name>A0A231UW79_9HYPH</name>
<dbReference type="CDD" id="cd03352">
    <property type="entry name" value="LbH_LpxD"/>
    <property type="match status" value="1"/>
</dbReference>
<comment type="subunit">
    <text evidence="7">Homotrimer.</text>
</comment>
<dbReference type="GO" id="GO:0103118">
    <property type="term" value="F:UDP-3-O-[(3R)-3-hydroxyacyl]-glucosamine N-acyltransferase activity"/>
    <property type="evidence" value="ECO:0007669"/>
    <property type="project" value="UniProtKB-EC"/>
</dbReference>
<dbReference type="Pfam" id="PF04613">
    <property type="entry name" value="LpxD"/>
    <property type="match status" value="1"/>
</dbReference>
<proteinExistence type="inferred from homology"/>
<feature type="domain" description="UDP-3-O-[3-hydroxymyristoyl] glucosamine N-acyltransferase non-repeat region" evidence="8">
    <location>
        <begin position="32"/>
        <end position="98"/>
    </location>
</feature>
<organism evidence="9 10">
    <name type="scientific">Notoacmeibacter marinus</name>
    <dbReference type="NCBI Taxonomy" id="1876515"/>
    <lineage>
        <taxon>Bacteria</taxon>
        <taxon>Pseudomonadati</taxon>
        <taxon>Pseudomonadota</taxon>
        <taxon>Alphaproteobacteria</taxon>
        <taxon>Hyphomicrobiales</taxon>
        <taxon>Notoacmeibacteraceae</taxon>
        <taxon>Notoacmeibacter</taxon>
    </lineage>
</organism>
<dbReference type="GO" id="GO:0016410">
    <property type="term" value="F:N-acyltransferase activity"/>
    <property type="evidence" value="ECO:0007669"/>
    <property type="project" value="InterPro"/>
</dbReference>
<dbReference type="SUPFAM" id="SSF51161">
    <property type="entry name" value="Trimeric LpxA-like enzymes"/>
    <property type="match status" value="1"/>
</dbReference>
<dbReference type="PANTHER" id="PTHR43378:SF2">
    <property type="entry name" value="UDP-3-O-ACYLGLUCOSAMINE N-ACYLTRANSFERASE 1, MITOCHONDRIAL-RELATED"/>
    <property type="match status" value="1"/>
</dbReference>
<dbReference type="GO" id="GO:0009245">
    <property type="term" value="P:lipid A biosynthetic process"/>
    <property type="evidence" value="ECO:0007669"/>
    <property type="project" value="UniProtKB-UniRule"/>
</dbReference>
<protein>
    <recommendedName>
        <fullName evidence="7">UDP-3-O-acylglucosamine N-acyltransferase</fullName>
        <ecNumber evidence="7">2.3.1.191</ecNumber>
    </recommendedName>
</protein>
<dbReference type="InterPro" id="IPR007691">
    <property type="entry name" value="LpxD"/>
</dbReference>
<evidence type="ECO:0000256" key="7">
    <source>
        <dbReference type="HAMAP-Rule" id="MF_00523"/>
    </source>
</evidence>
<dbReference type="InterPro" id="IPR001451">
    <property type="entry name" value="Hexapep"/>
</dbReference>
<dbReference type="AlphaFoldDB" id="A0A231UW79"/>
<keyword evidence="4 7" id="KW-0677">Repeat</keyword>
<gene>
    <name evidence="7" type="primary">lpxD</name>
    <name evidence="9" type="ORF">B7H23_08355</name>
</gene>
<dbReference type="EMBL" id="NBYO01000002">
    <property type="protein sequence ID" value="OXT00185.1"/>
    <property type="molecule type" value="Genomic_DNA"/>
</dbReference>
<evidence type="ECO:0000313" key="10">
    <source>
        <dbReference type="Proteomes" id="UP000215405"/>
    </source>
</evidence>
<dbReference type="UniPathway" id="UPA00973"/>
<dbReference type="NCBIfam" id="NF002060">
    <property type="entry name" value="PRK00892.1"/>
    <property type="match status" value="1"/>
</dbReference>
<evidence type="ECO:0000256" key="5">
    <source>
        <dbReference type="ARBA" id="ARBA00023098"/>
    </source>
</evidence>
<evidence type="ECO:0000256" key="2">
    <source>
        <dbReference type="ARBA" id="ARBA00022556"/>
    </source>
</evidence>
<evidence type="ECO:0000256" key="1">
    <source>
        <dbReference type="ARBA" id="ARBA00022516"/>
    </source>
</evidence>
<comment type="caution">
    <text evidence="9">The sequence shown here is derived from an EMBL/GenBank/DDBJ whole genome shotgun (WGS) entry which is preliminary data.</text>
</comment>
<keyword evidence="6 7" id="KW-0012">Acyltransferase</keyword>
<comment type="similarity">
    <text evidence="7">Belongs to the transferase hexapeptide repeat family. LpxD subfamily.</text>
</comment>
<comment type="catalytic activity">
    <reaction evidence="7">
        <text>a UDP-3-O-[(3R)-3-hydroxyacyl]-alpha-D-glucosamine + a (3R)-hydroxyacyl-[ACP] = a UDP-2-N,3-O-bis[(3R)-3-hydroxyacyl]-alpha-D-glucosamine + holo-[ACP] + H(+)</text>
        <dbReference type="Rhea" id="RHEA:53836"/>
        <dbReference type="Rhea" id="RHEA-COMP:9685"/>
        <dbReference type="Rhea" id="RHEA-COMP:9945"/>
        <dbReference type="ChEBI" id="CHEBI:15378"/>
        <dbReference type="ChEBI" id="CHEBI:64479"/>
        <dbReference type="ChEBI" id="CHEBI:78827"/>
        <dbReference type="ChEBI" id="CHEBI:137740"/>
        <dbReference type="ChEBI" id="CHEBI:137748"/>
        <dbReference type="EC" id="2.3.1.191"/>
    </reaction>
</comment>
<dbReference type="GO" id="GO:0016020">
    <property type="term" value="C:membrane"/>
    <property type="evidence" value="ECO:0007669"/>
    <property type="project" value="GOC"/>
</dbReference>
<keyword evidence="10" id="KW-1185">Reference proteome</keyword>
<feature type="active site" description="Proton acceptor" evidence="7">
    <location>
        <position position="254"/>
    </location>
</feature>
<accession>A0A231UW79</accession>
<keyword evidence="3 7" id="KW-0808">Transferase</keyword>
<keyword evidence="2 7" id="KW-0441">Lipid A biosynthesis</keyword>
<comment type="pathway">
    <text evidence="7">Bacterial outer membrane biogenesis; LPS lipid A biosynthesis.</text>
</comment>
<evidence type="ECO:0000256" key="6">
    <source>
        <dbReference type="ARBA" id="ARBA00023315"/>
    </source>
</evidence>
<dbReference type="HAMAP" id="MF_00523">
    <property type="entry name" value="LpxD"/>
    <property type="match status" value="1"/>
</dbReference>
<sequence length="350" mass="35872">MFFSPSTPMTLDEVAELTGAKLDPNGADPSQRIEGLSSLASSRAGYLTLVTAPRYADQLMDLHAAAVLLPAELADKVPSGIATLTHDQPQAAFAAIAARLYPQAVVPSPVTGAEGLSDKASVDPESAMEDGVVVEPFAVIGPGARIGARTVIAPHAIIGQNVTIGRGCFIGPGVTVQCAHLGDGVVVHAGSRIGQDGFGYVPGPRGLQKVPQIGRVIIQDGVEIGANVTIDRGALDDTVIGAGTKIDNQVQIAHNVQIGQACAIAAQTGLSGSVTIGDGVLIGGQVGFADHLKVGSRAQIAAKAGVMNDIPAGERWAGAPAMPARQFFRLTAAIQRLARPGERKKGEDRT</sequence>
<evidence type="ECO:0000313" key="9">
    <source>
        <dbReference type="EMBL" id="OXT00185.1"/>
    </source>
</evidence>
<dbReference type="Gene3D" id="2.160.10.10">
    <property type="entry name" value="Hexapeptide repeat proteins"/>
    <property type="match status" value="1"/>
</dbReference>
<dbReference type="NCBIfam" id="TIGR01853">
    <property type="entry name" value="lipid_A_lpxD"/>
    <property type="match status" value="1"/>
</dbReference>